<name>S9PFK3_CYSF2</name>
<keyword evidence="2" id="KW-1185">Reference proteome</keyword>
<dbReference type="OrthoDB" id="9025522at2"/>
<dbReference type="RefSeq" id="WP_002626731.1">
    <property type="nucleotide sequence ID" value="NZ_ANAH02000009.1"/>
</dbReference>
<protein>
    <submittedName>
        <fullName evidence="1">Uncharacterized protein</fullName>
    </submittedName>
</protein>
<accession>S9PFK3</accession>
<dbReference type="EMBL" id="ANAH02000009">
    <property type="protein sequence ID" value="EPX61861.1"/>
    <property type="molecule type" value="Genomic_DNA"/>
</dbReference>
<comment type="caution">
    <text evidence="1">The sequence shown here is derived from an EMBL/GenBank/DDBJ whole genome shotgun (WGS) entry which is preliminary data.</text>
</comment>
<organism evidence="1 2">
    <name type="scientific">Cystobacter fuscus (strain ATCC 25194 / DSM 2262 / NBRC 100088 / M29)</name>
    <dbReference type="NCBI Taxonomy" id="1242864"/>
    <lineage>
        <taxon>Bacteria</taxon>
        <taxon>Pseudomonadati</taxon>
        <taxon>Myxococcota</taxon>
        <taxon>Myxococcia</taxon>
        <taxon>Myxococcales</taxon>
        <taxon>Cystobacterineae</taxon>
        <taxon>Archangiaceae</taxon>
        <taxon>Cystobacter</taxon>
    </lineage>
</organism>
<dbReference type="AlphaFoldDB" id="S9PFK3"/>
<evidence type="ECO:0000313" key="2">
    <source>
        <dbReference type="Proteomes" id="UP000011682"/>
    </source>
</evidence>
<proteinExistence type="predicted"/>
<dbReference type="Proteomes" id="UP000011682">
    <property type="component" value="Unassembled WGS sequence"/>
</dbReference>
<evidence type="ECO:0000313" key="1">
    <source>
        <dbReference type="EMBL" id="EPX61861.1"/>
    </source>
</evidence>
<reference evidence="1" key="1">
    <citation type="submission" date="2013-05" db="EMBL/GenBank/DDBJ databases">
        <title>Genome assembly of Cystobacter fuscus DSM 2262.</title>
        <authorList>
            <person name="Sharma G."/>
            <person name="Khatri I."/>
            <person name="Kaur C."/>
            <person name="Mayilraj S."/>
            <person name="Subramanian S."/>
        </authorList>
    </citation>
    <scope>NUCLEOTIDE SEQUENCE [LARGE SCALE GENOMIC DNA]</scope>
    <source>
        <strain evidence="1">DSM 2262</strain>
    </source>
</reference>
<sequence length="385" mass="44147">MSLRLYDSANKQWKVITRLDEVLPGIEAYLETTPKLQAIYREKREAILHQLQKWISVYPKAYLKTDVGTSHPEGLVGKKIQARAYQSLAHLAKGVIAWVNAKENRQFEKQLAFLVLSHGTVDKLLGVLLQRAWEKVRTLEKDQKEKIHQEWKTGKIEYGDHKGQSWGAYQTYFRRDPPFWGILYPKSIKVTRKIEIVHDLMEYFSSVDVTKHATAGAGLLARTSGENSYVATVFEPGNGLVRKIVGSDERSKKGKYAASAMPNMKWLEHVSTRDPENPLTETADMHFMPVWAGNSQTTARMLDFAQWLGASPQELEAMAWCIFAYWRVSYDKSATPYHTFHEVMDVAHNYGVQYEPFIYAIPDLAWEDPRIVVAQAKGVFLRPRL</sequence>
<gene>
    <name evidence="1" type="ORF">D187_010480</name>
</gene>